<comment type="subcellular location">
    <subcellularLocation>
        <location evidence="1 7">Cell membrane</location>
        <topology evidence="1 7">Multi-pass membrane protein</topology>
    </subcellularLocation>
</comment>
<dbReference type="InterPro" id="IPR010065">
    <property type="entry name" value="AA_ABC_transptr_permease_3TM"/>
</dbReference>
<dbReference type="Gene3D" id="1.10.3720.10">
    <property type="entry name" value="MetI-like"/>
    <property type="match status" value="1"/>
</dbReference>
<feature type="transmembrane region" description="Helical" evidence="7">
    <location>
        <begin position="57"/>
        <end position="81"/>
    </location>
</feature>
<evidence type="ECO:0000256" key="4">
    <source>
        <dbReference type="ARBA" id="ARBA00022692"/>
    </source>
</evidence>
<evidence type="ECO:0000256" key="5">
    <source>
        <dbReference type="ARBA" id="ARBA00022989"/>
    </source>
</evidence>
<dbReference type="InterPro" id="IPR043429">
    <property type="entry name" value="ArtM/GltK/GlnP/TcyL/YhdX-like"/>
</dbReference>
<dbReference type="EMBL" id="DWYS01000013">
    <property type="protein sequence ID" value="HJB06464.1"/>
    <property type="molecule type" value="Genomic_DNA"/>
</dbReference>
<gene>
    <name evidence="9" type="ORF">H9716_01200</name>
</gene>
<evidence type="ECO:0000313" key="9">
    <source>
        <dbReference type="EMBL" id="HJB06464.1"/>
    </source>
</evidence>
<dbReference type="SUPFAM" id="SSF161098">
    <property type="entry name" value="MetI-like"/>
    <property type="match status" value="1"/>
</dbReference>
<dbReference type="PANTHER" id="PTHR30614:SF41">
    <property type="entry name" value="INNER MEMBRANE AMINO-ACID ABC TRANSPORTER PERMEASE PROTEIN YHDY"/>
    <property type="match status" value="1"/>
</dbReference>
<reference evidence="9" key="1">
    <citation type="journal article" date="2021" name="PeerJ">
        <title>Extensive microbial diversity within the chicken gut microbiome revealed by metagenomics and culture.</title>
        <authorList>
            <person name="Gilroy R."/>
            <person name="Ravi A."/>
            <person name="Getino M."/>
            <person name="Pursley I."/>
            <person name="Horton D.L."/>
            <person name="Alikhan N.F."/>
            <person name="Baker D."/>
            <person name="Gharbi K."/>
            <person name="Hall N."/>
            <person name="Watson M."/>
            <person name="Adriaenssens E.M."/>
            <person name="Foster-Nyarko E."/>
            <person name="Jarju S."/>
            <person name="Secka A."/>
            <person name="Antonio M."/>
            <person name="Oren A."/>
            <person name="Chaudhuri R.R."/>
            <person name="La Ragione R."/>
            <person name="Hildebrand F."/>
            <person name="Pallen M.J."/>
        </authorList>
    </citation>
    <scope>NUCLEOTIDE SEQUENCE</scope>
    <source>
        <strain evidence="9">CHK188-4685</strain>
    </source>
</reference>
<dbReference type="GO" id="GO:0022857">
    <property type="term" value="F:transmembrane transporter activity"/>
    <property type="evidence" value="ECO:0007669"/>
    <property type="project" value="InterPro"/>
</dbReference>
<dbReference type="Pfam" id="PF00528">
    <property type="entry name" value="BPD_transp_1"/>
    <property type="match status" value="1"/>
</dbReference>
<feature type="transmembrane region" description="Helical" evidence="7">
    <location>
        <begin position="189"/>
        <end position="213"/>
    </location>
</feature>
<dbReference type="NCBIfam" id="TIGR01726">
    <property type="entry name" value="HEQRo_perm_3TM"/>
    <property type="match status" value="1"/>
</dbReference>
<keyword evidence="4 7" id="KW-0812">Transmembrane</keyword>
<evidence type="ECO:0000259" key="8">
    <source>
        <dbReference type="PROSITE" id="PS50928"/>
    </source>
</evidence>
<sequence>MSSIFSTIFTPANLRFMMVGLGNTIMISIVTIALSLFFGTILALLRHFCHGRLSPISWLTGVYIEFFRCTPNILWILWIRFTIKGNPIVLAILACTLFTTAVMAEIIRGGLNGIPKGQFESAASQGFSFFQTLFYIVLPQTFKSLIPALLSQMITVIKDTSFLRVVDIAEFMRNSSVVMGSLQTAPQIITLYGFIALCYFIICFSLSCGVRYYQKKSTATART</sequence>
<protein>
    <submittedName>
        <fullName evidence="9">Amino acid ABC transporter permease</fullName>
    </submittedName>
</protein>
<dbReference type="CDD" id="cd06261">
    <property type="entry name" value="TM_PBP2"/>
    <property type="match status" value="1"/>
</dbReference>
<proteinExistence type="inferred from homology"/>
<dbReference type="PANTHER" id="PTHR30614">
    <property type="entry name" value="MEMBRANE COMPONENT OF AMINO ACID ABC TRANSPORTER"/>
    <property type="match status" value="1"/>
</dbReference>
<dbReference type="InterPro" id="IPR035906">
    <property type="entry name" value="MetI-like_sf"/>
</dbReference>
<keyword evidence="2 7" id="KW-0813">Transport</keyword>
<comment type="caution">
    <text evidence="9">The sequence shown here is derived from an EMBL/GenBank/DDBJ whole genome shotgun (WGS) entry which is preliminary data.</text>
</comment>
<keyword evidence="6 7" id="KW-0472">Membrane</keyword>
<dbReference type="Proteomes" id="UP000886804">
    <property type="component" value="Unassembled WGS sequence"/>
</dbReference>
<reference evidence="9" key="2">
    <citation type="submission" date="2021-04" db="EMBL/GenBank/DDBJ databases">
        <authorList>
            <person name="Gilroy R."/>
        </authorList>
    </citation>
    <scope>NUCLEOTIDE SEQUENCE</scope>
    <source>
        <strain evidence="9">CHK188-4685</strain>
    </source>
</reference>
<evidence type="ECO:0000313" key="10">
    <source>
        <dbReference type="Proteomes" id="UP000886804"/>
    </source>
</evidence>
<evidence type="ECO:0000256" key="6">
    <source>
        <dbReference type="ARBA" id="ARBA00023136"/>
    </source>
</evidence>
<accession>A0A9D2L5R2</accession>
<keyword evidence="3" id="KW-1003">Cell membrane</keyword>
<dbReference type="AlphaFoldDB" id="A0A9D2L5R2"/>
<evidence type="ECO:0000256" key="1">
    <source>
        <dbReference type="ARBA" id="ARBA00004651"/>
    </source>
</evidence>
<feature type="transmembrane region" description="Helical" evidence="7">
    <location>
        <begin position="87"/>
        <end position="107"/>
    </location>
</feature>
<keyword evidence="5 7" id="KW-1133">Transmembrane helix</keyword>
<feature type="domain" description="ABC transmembrane type-1" evidence="8">
    <location>
        <begin position="21"/>
        <end position="201"/>
    </location>
</feature>
<organism evidence="9 10">
    <name type="scientific">Candidatus Enterocloster faecavium</name>
    <dbReference type="NCBI Taxonomy" id="2838560"/>
    <lineage>
        <taxon>Bacteria</taxon>
        <taxon>Bacillati</taxon>
        <taxon>Bacillota</taxon>
        <taxon>Clostridia</taxon>
        <taxon>Lachnospirales</taxon>
        <taxon>Lachnospiraceae</taxon>
        <taxon>Enterocloster</taxon>
    </lineage>
</organism>
<comment type="similarity">
    <text evidence="7">Belongs to the binding-protein-dependent transport system permease family.</text>
</comment>
<evidence type="ECO:0000256" key="7">
    <source>
        <dbReference type="RuleBase" id="RU363032"/>
    </source>
</evidence>
<name>A0A9D2L5R2_9FIRM</name>
<feature type="transmembrane region" description="Helical" evidence="7">
    <location>
        <begin position="20"/>
        <end position="45"/>
    </location>
</feature>
<dbReference type="InterPro" id="IPR000515">
    <property type="entry name" value="MetI-like"/>
</dbReference>
<evidence type="ECO:0000256" key="2">
    <source>
        <dbReference type="ARBA" id="ARBA00022448"/>
    </source>
</evidence>
<evidence type="ECO:0000256" key="3">
    <source>
        <dbReference type="ARBA" id="ARBA00022475"/>
    </source>
</evidence>
<dbReference type="PROSITE" id="PS50928">
    <property type="entry name" value="ABC_TM1"/>
    <property type="match status" value="1"/>
</dbReference>
<dbReference type="GO" id="GO:0006865">
    <property type="term" value="P:amino acid transport"/>
    <property type="evidence" value="ECO:0007669"/>
    <property type="project" value="TreeGrafter"/>
</dbReference>
<dbReference type="GO" id="GO:0043190">
    <property type="term" value="C:ATP-binding cassette (ABC) transporter complex"/>
    <property type="evidence" value="ECO:0007669"/>
    <property type="project" value="InterPro"/>
</dbReference>